<dbReference type="Proteomes" id="UP000887569">
    <property type="component" value="Unplaced"/>
</dbReference>
<dbReference type="PROSITE" id="PS00098">
    <property type="entry name" value="THIOLASE_1"/>
    <property type="match status" value="1"/>
</dbReference>
<dbReference type="InterPro" id="IPR020616">
    <property type="entry name" value="Thiolase_N"/>
</dbReference>
<dbReference type="GO" id="GO:0006635">
    <property type="term" value="P:fatty acid beta-oxidation"/>
    <property type="evidence" value="ECO:0007669"/>
    <property type="project" value="TreeGrafter"/>
</dbReference>
<comment type="similarity">
    <text evidence="1 7">Belongs to the thiolase-like superfamily. Thiolase family.</text>
</comment>
<name>A0A915AMG1_PARUN</name>
<proteinExistence type="inferred from homology"/>
<dbReference type="PANTHER" id="PTHR18919">
    <property type="entry name" value="ACETYL-COA C-ACYLTRANSFERASE"/>
    <property type="match status" value="1"/>
</dbReference>
<evidence type="ECO:0000256" key="4">
    <source>
        <dbReference type="ARBA" id="ARBA00022958"/>
    </source>
</evidence>
<feature type="domain" description="Thiolase C-terminal" evidence="9">
    <location>
        <begin position="310"/>
        <end position="429"/>
    </location>
</feature>
<feature type="active site" description="Proton acceptor" evidence="6">
    <location>
        <position position="416"/>
    </location>
</feature>
<dbReference type="AlphaFoldDB" id="A0A915AMG1"/>
<dbReference type="PROSITE" id="PS00737">
    <property type="entry name" value="THIOLASE_2"/>
    <property type="match status" value="1"/>
</dbReference>
<keyword evidence="10" id="KW-1185">Reference proteome</keyword>
<dbReference type="GO" id="GO:0005739">
    <property type="term" value="C:mitochondrion"/>
    <property type="evidence" value="ECO:0007669"/>
    <property type="project" value="TreeGrafter"/>
</dbReference>
<evidence type="ECO:0000256" key="7">
    <source>
        <dbReference type="RuleBase" id="RU003557"/>
    </source>
</evidence>
<dbReference type="FunFam" id="3.40.47.10:FF:000007">
    <property type="entry name" value="acetyl-CoA acetyltransferase, mitochondrial"/>
    <property type="match status" value="1"/>
</dbReference>
<dbReference type="CDD" id="cd00751">
    <property type="entry name" value="thiolase"/>
    <property type="match status" value="1"/>
</dbReference>
<dbReference type="PANTHER" id="PTHR18919:SF156">
    <property type="entry name" value="ACETYL-COA ACETYLTRANSFERASE, MITOCHONDRIAL"/>
    <property type="match status" value="1"/>
</dbReference>
<dbReference type="InterPro" id="IPR016039">
    <property type="entry name" value="Thiolase-like"/>
</dbReference>
<dbReference type="GO" id="GO:0046872">
    <property type="term" value="F:metal ion binding"/>
    <property type="evidence" value="ECO:0007669"/>
    <property type="project" value="UniProtKB-KW"/>
</dbReference>
<evidence type="ECO:0000256" key="3">
    <source>
        <dbReference type="ARBA" id="ARBA00022723"/>
    </source>
</evidence>
<evidence type="ECO:0000259" key="8">
    <source>
        <dbReference type="Pfam" id="PF00108"/>
    </source>
</evidence>
<feature type="domain" description="Thiolase N-terminal" evidence="8">
    <location>
        <begin position="47"/>
        <end position="301"/>
    </location>
</feature>
<dbReference type="Pfam" id="PF00108">
    <property type="entry name" value="Thiolase_N"/>
    <property type="match status" value="1"/>
</dbReference>
<evidence type="ECO:0000256" key="6">
    <source>
        <dbReference type="PIRSR" id="PIRSR000429-1"/>
    </source>
</evidence>
<keyword evidence="2 7" id="KW-0808">Transferase</keyword>
<evidence type="ECO:0000256" key="1">
    <source>
        <dbReference type="ARBA" id="ARBA00010982"/>
    </source>
</evidence>
<evidence type="ECO:0000256" key="5">
    <source>
        <dbReference type="ARBA" id="ARBA00023315"/>
    </source>
</evidence>
<feature type="active site" description="Proton acceptor" evidence="6">
    <location>
        <position position="388"/>
    </location>
</feature>
<sequence length="430" mass="45091">NTAKVCKWSVGALLLHSMMVSSRAFWSVLPKRYRSASCRAARSLSDVVIVGAARTPLGSFRSAFDKVPVAVLGAAAIKGALKNAKLKPSMVQEVFMGCVVPSGAGQAPARQAVLEAGCNVSTIVTAINKVCASGMKSIACAASLLQLDLQEVTVGGGMESMSMVPYYLPRGDIPYGGIQLVDGIAKDGLTDAYTQKAMGCFADKIAAKFGITREEQDKYAIESYKKAATAWENGAFNDEIIPVEVTIGKKKVIIDKDEEYTRVNFQKIPKLRAVFSKDGTVTAGNASTLNDGAAAVVLMTSDGAKKHGAKPLARILAYGDAATNPSDFCIAPALVIPKVLSLANLKTSDIDLWEINEAFSMVPLHSIKALNIDPSKVNIHGGGVSIGHPIGMSGARIIVHLVHTLKSGQRGCAAICNGGGGAGGMIIERL</sequence>
<dbReference type="WBParaSite" id="PgR011_g002_t01">
    <property type="protein sequence ID" value="PgR011_g002_t01"/>
    <property type="gene ID" value="PgR011_g002"/>
</dbReference>
<dbReference type="InterPro" id="IPR020617">
    <property type="entry name" value="Thiolase_C"/>
</dbReference>
<protein>
    <submittedName>
        <fullName evidence="11">Thiolase N-terminal domain-containing protein</fullName>
    </submittedName>
</protein>
<dbReference type="InterPro" id="IPR020615">
    <property type="entry name" value="Thiolase_acyl_enz_int_AS"/>
</dbReference>
<keyword evidence="4" id="KW-0630">Potassium</keyword>
<dbReference type="InterPro" id="IPR020613">
    <property type="entry name" value="Thiolase_CS"/>
</dbReference>
<dbReference type="GO" id="GO:0003985">
    <property type="term" value="F:acetyl-CoA C-acetyltransferase activity"/>
    <property type="evidence" value="ECO:0007669"/>
    <property type="project" value="TreeGrafter"/>
</dbReference>
<dbReference type="Pfam" id="PF02803">
    <property type="entry name" value="Thiolase_C"/>
    <property type="match status" value="1"/>
</dbReference>
<dbReference type="InterPro" id="IPR002155">
    <property type="entry name" value="Thiolase"/>
</dbReference>
<dbReference type="NCBIfam" id="TIGR01930">
    <property type="entry name" value="AcCoA-C-Actrans"/>
    <property type="match status" value="1"/>
</dbReference>
<keyword evidence="3" id="KW-0479">Metal-binding</keyword>
<dbReference type="Gene3D" id="3.40.47.10">
    <property type="match status" value="1"/>
</dbReference>
<evidence type="ECO:0000313" key="10">
    <source>
        <dbReference type="Proteomes" id="UP000887569"/>
    </source>
</evidence>
<keyword evidence="5 7" id="KW-0012">Acyltransferase</keyword>
<organism evidence="10 11">
    <name type="scientific">Parascaris univalens</name>
    <name type="common">Nematode worm</name>
    <dbReference type="NCBI Taxonomy" id="6257"/>
    <lineage>
        <taxon>Eukaryota</taxon>
        <taxon>Metazoa</taxon>
        <taxon>Ecdysozoa</taxon>
        <taxon>Nematoda</taxon>
        <taxon>Chromadorea</taxon>
        <taxon>Rhabditida</taxon>
        <taxon>Spirurina</taxon>
        <taxon>Ascaridomorpha</taxon>
        <taxon>Ascaridoidea</taxon>
        <taxon>Ascarididae</taxon>
        <taxon>Parascaris</taxon>
    </lineage>
</organism>
<evidence type="ECO:0000256" key="2">
    <source>
        <dbReference type="ARBA" id="ARBA00022679"/>
    </source>
</evidence>
<evidence type="ECO:0000313" key="11">
    <source>
        <dbReference type="WBParaSite" id="PgR011_g002_t01"/>
    </source>
</evidence>
<dbReference type="PIRSF" id="PIRSF000429">
    <property type="entry name" value="Ac-CoA_Ac_transf"/>
    <property type="match status" value="1"/>
</dbReference>
<evidence type="ECO:0000259" key="9">
    <source>
        <dbReference type="Pfam" id="PF02803"/>
    </source>
</evidence>
<dbReference type="SUPFAM" id="SSF53901">
    <property type="entry name" value="Thiolase-like"/>
    <property type="match status" value="2"/>
</dbReference>
<reference evidence="11" key="1">
    <citation type="submission" date="2022-11" db="UniProtKB">
        <authorList>
            <consortium name="WormBaseParasite"/>
        </authorList>
    </citation>
    <scope>IDENTIFICATION</scope>
</reference>
<feature type="active site" description="Acyl-thioester intermediate" evidence="6">
    <location>
        <position position="131"/>
    </location>
</feature>
<accession>A0A915AMG1</accession>